<keyword evidence="1" id="KW-0472">Membrane</keyword>
<evidence type="ECO:0000313" key="2">
    <source>
        <dbReference type="EMBL" id="GGH75746.1"/>
    </source>
</evidence>
<name>A0A8J2ZSJ3_9BACI</name>
<accession>A0A8J2ZSJ3</accession>
<protein>
    <submittedName>
        <fullName evidence="2">Uncharacterized protein</fullName>
    </submittedName>
</protein>
<organism evidence="2 3">
    <name type="scientific">Compostibacillus humi</name>
    <dbReference type="NCBI Taxonomy" id="1245525"/>
    <lineage>
        <taxon>Bacteria</taxon>
        <taxon>Bacillati</taxon>
        <taxon>Bacillota</taxon>
        <taxon>Bacilli</taxon>
        <taxon>Bacillales</taxon>
        <taxon>Bacillaceae</taxon>
        <taxon>Compostibacillus</taxon>
    </lineage>
</organism>
<reference evidence="2" key="2">
    <citation type="submission" date="2020-09" db="EMBL/GenBank/DDBJ databases">
        <authorList>
            <person name="Sun Q."/>
            <person name="Zhou Y."/>
        </authorList>
    </citation>
    <scope>NUCLEOTIDE SEQUENCE</scope>
    <source>
        <strain evidence="2">CGMCC 1.12360</strain>
    </source>
</reference>
<keyword evidence="3" id="KW-1185">Reference proteome</keyword>
<dbReference type="EMBL" id="BMEV01000024">
    <property type="protein sequence ID" value="GGH75746.1"/>
    <property type="molecule type" value="Genomic_DNA"/>
</dbReference>
<dbReference type="AlphaFoldDB" id="A0A8J2ZSJ3"/>
<keyword evidence="1" id="KW-1133">Transmembrane helix</keyword>
<feature type="transmembrane region" description="Helical" evidence="1">
    <location>
        <begin position="33"/>
        <end position="54"/>
    </location>
</feature>
<dbReference type="RefSeq" id="WP_188391857.1">
    <property type="nucleotide sequence ID" value="NZ_BMEV01000024.1"/>
</dbReference>
<evidence type="ECO:0000313" key="3">
    <source>
        <dbReference type="Proteomes" id="UP000602050"/>
    </source>
</evidence>
<keyword evidence="1" id="KW-0812">Transmembrane</keyword>
<reference evidence="2" key="1">
    <citation type="journal article" date="2014" name="Int. J. Syst. Evol. Microbiol.">
        <title>Complete genome sequence of Corynebacterium casei LMG S-19264T (=DSM 44701T), isolated from a smear-ripened cheese.</title>
        <authorList>
            <consortium name="US DOE Joint Genome Institute (JGI-PGF)"/>
            <person name="Walter F."/>
            <person name="Albersmeier A."/>
            <person name="Kalinowski J."/>
            <person name="Ruckert C."/>
        </authorList>
    </citation>
    <scope>NUCLEOTIDE SEQUENCE</scope>
    <source>
        <strain evidence="2">CGMCC 1.12360</strain>
    </source>
</reference>
<sequence length="76" mass="8830">MRQYAILRLLLAGFFLYIAWPVIPMAATTMERLFWALWLGFFVLVVGANLSTLLQMTLPPVMEQKELRRSREADNV</sequence>
<gene>
    <name evidence="2" type="ORF">GCM10010978_15900</name>
</gene>
<comment type="caution">
    <text evidence="2">The sequence shown here is derived from an EMBL/GenBank/DDBJ whole genome shotgun (WGS) entry which is preliminary data.</text>
</comment>
<evidence type="ECO:0000256" key="1">
    <source>
        <dbReference type="SAM" id="Phobius"/>
    </source>
</evidence>
<proteinExistence type="predicted"/>
<feature type="transmembrane region" description="Helical" evidence="1">
    <location>
        <begin position="7"/>
        <end position="27"/>
    </location>
</feature>
<dbReference type="Proteomes" id="UP000602050">
    <property type="component" value="Unassembled WGS sequence"/>
</dbReference>